<evidence type="ECO:0000256" key="3">
    <source>
        <dbReference type="ARBA" id="ARBA00022833"/>
    </source>
</evidence>
<evidence type="ECO:0000256" key="1">
    <source>
        <dbReference type="ARBA" id="ARBA00022723"/>
    </source>
</evidence>
<organism evidence="8 9">
    <name type="scientific">Planoprotostelium fungivorum</name>
    <dbReference type="NCBI Taxonomy" id="1890364"/>
    <lineage>
        <taxon>Eukaryota</taxon>
        <taxon>Amoebozoa</taxon>
        <taxon>Evosea</taxon>
        <taxon>Variosea</taxon>
        <taxon>Cavosteliida</taxon>
        <taxon>Cavosteliaceae</taxon>
        <taxon>Planoprotostelium</taxon>
    </lineage>
</organism>
<dbReference type="InterPro" id="IPR011333">
    <property type="entry name" value="SKP1/BTB/POZ_sf"/>
</dbReference>
<dbReference type="EMBL" id="MDYQ01000242">
    <property type="protein sequence ID" value="PRP78063.1"/>
    <property type="molecule type" value="Genomic_DNA"/>
</dbReference>
<sequence length="1587" mass="182328">MVIQFGARPMDPIQTFKNLWAQDKFTLHHQMAHRIEVIAARLPIEVHVRKLRSDDVIHHLESIGSNRNDRMHNTLYKEIAICLQWITKNGMKNIVKLKAIAECGSPASFLYIQFGEISVVYSNITGKVSHSEERAQALQTPCWSGKIFGPQSKTEMVLTTDLRQEQSFEVTVRNTLAKYPFGIGAFQGARRCHVIFNADRGWIDIFNDEYFRDEKRDWQGFTKNIGNSGKKENVNAIGTFGLGAITMYHLSNVIAVVSGDKALLLDSFRKEGLAKKGLDGSEVSLHGEFKGENLQRFKMFQPIVEQEEEAKWSENQRYPGTLIALTLRTKGSEVKPMCIIVAEVKKWLEDCGSRLSGMLIFLRHLEEIKITIIEGNRKSIYKAAIQPDDHQVNRETFRQLRSKNPIDYLHYRITIDSTCPTDALSREKFLIVNGSGRIDQFDNKNKTVIKVNPRGGVAVSLTKEGIPQRCQGKAYTFMPILKDDLNLPVHVNGMFELNDNRTDLWMMSNDDRTRWNIFLLEEIINVLWARALLVLTQDVVCKDVKIDEWYSLWPHSGIGAPWNKIATKMIPYLKSYPISMSYVTHGRAKQNFIWVGQNLNIWADNASVESLAKMGILVVDAPKDTITQLTGKEDRQLVKANRSFIKELLLNHYKARIFTSLICRDLINLLEGDLSGLPVVPLSNGSYTTDKTKYKMWKQAGLLPLTFPDLVYIKSEDAAGNPLKFLEKHMNLQWASINDVVVAVHPDHKRSGFFREDETLSSDQRTRIIDILKKFSQRSDQIENLQLVELTNGQVCNFATAKFKVLFADSKLDEHIRQAIDLMGFLQCKNLEDVHKIYPVNKIEPCDLVASGLEDYLKRSNQDISCFLRDPKNACVLQCLMESKQKEKYINNLSGCSIIRTQSGHMLSASEVKVFLPPSVKIASLDQVLSRIFHHQLPADRKMAIQFGAKAVDPIDTFKKLWDEGKLTHEDKEKVAKEMCTCFNLRNDFVSFLRDRPCVWDGNQLLPMSRLTRSADLSGILGHGFLPHSWVEVPVDVLHRLGLESDLIPIIPSVLDDYPERASLVLQWLSTVQDITKIKDLKIFKAMPHTGPHETSWRLQFLPDNQNRFFSLTELVRPDSATSAWTAVSCISTEAFTSHPKISQHLKILSPDDVMEHLLNIVNRIIPVHGTNEMMYGTLYREISECLKWIDKFGVLKIVTKLKTKKWMTLDRIDFDMNEDDEDEEFTVMLPDYLKPFESLMARCGFARSVASLSVKINPPPKPKPMVYQFERFFMKKEMADVFYVWEEREIPAHKIILACHSIRFMTQFEKFHDHRVLLKTEEEFHAMQKIMRYLYTGIMDDPHQEFGTILELSRMYMLSSVITELEIAMFPRCRGLRDVDLLHLFGYAKDYKMDALKRYVKALLEKKREKMVHKTNLHMYLDVDPETLVETLGVEFALRVDAVGFVKGYQRDNKKINFELDEELIGFPKEEAPRDLKLQVKMKTEKEVNAHVPKTKTAPSRPSDLHSNPTVSMRQTQRPQQAPVKKAVATPPIAFEMTPRRGATQQAETQVPGYKTKDCIYFLEGKCFKGDNCTYIHDKQKKPYYK</sequence>
<feature type="compositionally biased region" description="Polar residues" evidence="5">
    <location>
        <begin position="1498"/>
        <end position="1521"/>
    </location>
</feature>
<dbReference type="PANTHER" id="PTHR15600:SF42">
    <property type="entry name" value="SACSIN"/>
    <property type="match status" value="1"/>
</dbReference>
<feature type="domain" description="C3H1-type" evidence="7">
    <location>
        <begin position="1554"/>
        <end position="1581"/>
    </location>
</feature>
<dbReference type="GO" id="GO:0008270">
    <property type="term" value="F:zinc ion binding"/>
    <property type="evidence" value="ECO:0007669"/>
    <property type="project" value="UniProtKB-KW"/>
</dbReference>
<dbReference type="SMART" id="SM00225">
    <property type="entry name" value="BTB"/>
    <property type="match status" value="1"/>
</dbReference>
<feature type="zinc finger region" description="C3H1-type" evidence="4">
    <location>
        <begin position="1554"/>
        <end position="1581"/>
    </location>
</feature>
<evidence type="ECO:0000259" key="7">
    <source>
        <dbReference type="PROSITE" id="PS50103"/>
    </source>
</evidence>
<feature type="region of interest" description="Disordered" evidence="5">
    <location>
        <begin position="1486"/>
        <end position="1526"/>
    </location>
</feature>
<evidence type="ECO:0000313" key="9">
    <source>
        <dbReference type="Proteomes" id="UP000241769"/>
    </source>
</evidence>
<evidence type="ECO:0000313" key="8">
    <source>
        <dbReference type="EMBL" id="PRP78063.1"/>
    </source>
</evidence>
<dbReference type="GO" id="GO:0030544">
    <property type="term" value="F:Hsp70 protein binding"/>
    <property type="evidence" value="ECO:0007669"/>
    <property type="project" value="TreeGrafter"/>
</dbReference>
<dbReference type="Proteomes" id="UP000241769">
    <property type="component" value="Unassembled WGS sequence"/>
</dbReference>
<comment type="caution">
    <text evidence="8">The sequence shown here is derived from an EMBL/GenBank/DDBJ whole genome shotgun (WGS) entry which is preliminary data.</text>
</comment>
<reference evidence="8 9" key="1">
    <citation type="journal article" date="2018" name="Genome Biol. Evol.">
        <title>Multiple Roots of Fruiting Body Formation in Amoebozoa.</title>
        <authorList>
            <person name="Hillmann F."/>
            <person name="Forbes G."/>
            <person name="Novohradska S."/>
            <person name="Ferling I."/>
            <person name="Riege K."/>
            <person name="Groth M."/>
            <person name="Westermann M."/>
            <person name="Marz M."/>
            <person name="Spaller T."/>
            <person name="Winckler T."/>
            <person name="Schaap P."/>
            <person name="Glockner G."/>
        </authorList>
    </citation>
    <scope>NUCLEOTIDE SEQUENCE [LARGE SCALE GENOMIC DNA]</scope>
    <source>
        <strain evidence="8 9">Jena</strain>
    </source>
</reference>
<dbReference type="PROSITE" id="PS50097">
    <property type="entry name" value="BTB"/>
    <property type="match status" value="1"/>
</dbReference>
<feature type="domain" description="BTB" evidence="6">
    <location>
        <begin position="1280"/>
        <end position="1344"/>
    </location>
</feature>
<dbReference type="STRING" id="1890364.A0A2P6N288"/>
<dbReference type="InterPro" id="IPR000571">
    <property type="entry name" value="Znf_CCCH"/>
</dbReference>
<dbReference type="SMART" id="SM00356">
    <property type="entry name" value="ZnF_C3H1"/>
    <property type="match status" value="1"/>
</dbReference>
<protein>
    <submittedName>
        <fullName evidence="8">Sacsin-like</fullName>
    </submittedName>
</protein>
<keyword evidence="3 4" id="KW-0862">Zinc</keyword>
<evidence type="ECO:0000256" key="2">
    <source>
        <dbReference type="ARBA" id="ARBA00022771"/>
    </source>
</evidence>
<evidence type="ECO:0000256" key="4">
    <source>
        <dbReference type="PROSITE-ProRule" id="PRU00723"/>
    </source>
</evidence>
<name>A0A2P6N288_9EUKA</name>
<evidence type="ECO:0000256" key="5">
    <source>
        <dbReference type="SAM" id="MobiDB-lite"/>
    </source>
</evidence>
<dbReference type="InterPro" id="IPR058210">
    <property type="entry name" value="SACS/Nov_dom"/>
</dbReference>
<evidence type="ECO:0000259" key="6">
    <source>
        <dbReference type="PROSITE" id="PS50097"/>
    </source>
</evidence>
<dbReference type="SUPFAM" id="SSF90229">
    <property type="entry name" value="CCCH zinc finger"/>
    <property type="match status" value="1"/>
</dbReference>
<keyword evidence="2 4" id="KW-0863">Zinc-finger</keyword>
<dbReference type="Pfam" id="PF00642">
    <property type="entry name" value="zf-CCCH"/>
    <property type="match status" value="1"/>
</dbReference>
<dbReference type="SUPFAM" id="SSF55874">
    <property type="entry name" value="ATPase domain of HSP90 chaperone/DNA topoisomerase II/histidine kinase"/>
    <property type="match status" value="1"/>
</dbReference>
<keyword evidence="1 4" id="KW-0479">Metal-binding</keyword>
<dbReference type="PROSITE" id="PS50103">
    <property type="entry name" value="ZF_C3H1"/>
    <property type="match status" value="1"/>
</dbReference>
<dbReference type="OrthoDB" id="10249567at2759"/>
<accession>A0A2P6N288</accession>
<dbReference type="SUPFAM" id="SSF54695">
    <property type="entry name" value="POZ domain"/>
    <property type="match status" value="1"/>
</dbReference>
<dbReference type="InterPro" id="IPR036890">
    <property type="entry name" value="HATPase_C_sf"/>
</dbReference>
<dbReference type="InterPro" id="IPR000210">
    <property type="entry name" value="BTB/POZ_dom"/>
</dbReference>
<dbReference type="Pfam" id="PF00651">
    <property type="entry name" value="BTB"/>
    <property type="match status" value="1"/>
</dbReference>
<dbReference type="Gene3D" id="4.10.1000.10">
    <property type="entry name" value="Zinc finger, CCCH-type"/>
    <property type="match status" value="1"/>
</dbReference>
<dbReference type="InParanoid" id="A0A2P6N288"/>
<keyword evidence="9" id="KW-1185">Reference proteome</keyword>
<dbReference type="Pfam" id="PF25794">
    <property type="entry name" value="SACS"/>
    <property type="match status" value="1"/>
</dbReference>
<dbReference type="PANTHER" id="PTHR15600">
    <property type="entry name" value="SACSIN"/>
    <property type="match status" value="1"/>
</dbReference>
<gene>
    <name evidence="8" type="ORF">PROFUN_14037</name>
</gene>
<proteinExistence type="predicted"/>
<dbReference type="InterPro" id="IPR052972">
    <property type="entry name" value="Sacsin_chaperone_reg"/>
</dbReference>
<dbReference type="InterPro" id="IPR036855">
    <property type="entry name" value="Znf_CCCH_sf"/>
</dbReference>
<dbReference type="Gene3D" id="3.30.710.10">
    <property type="entry name" value="Potassium Channel Kv1.1, Chain A"/>
    <property type="match status" value="1"/>
</dbReference>